<dbReference type="STRING" id="525309.HMPREF0494_1617"/>
<dbReference type="Gene3D" id="3.10.20.470">
    <property type="match status" value="3"/>
</dbReference>
<feature type="domain" description="Gram-positive cocci surface proteins LPxTG" evidence="7">
    <location>
        <begin position="1731"/>
        <end position="1765"/>
    </location>
</feature>
<keyword evidence="4" id="KW-0572">Peptidoglycan-anchor</keyword>
<dbReference type="eggNOG" id="COG4932">
    <property type="taxonomic scope" value="Bacteria"/>
</dbReference>
<dbReference type="EMBL" id="ACLL01000047">
    <property type="protein sequence ID" value="EEW53187.1"/>
    <property type="molecule type" value="Genomic_DNA"/>
</dbReference>
<dbReference type="InterPro" id="IPR019931">
    <property type="entry name" value="LPXTG_anchor"/>
</dbReference>
<reference evidence="9 11" key="2">
    <citation type="journal article" date="2015" name="Genome Announc.">
        <title>Expanding the biotechnology potential of lactobacilli through comparative genomics of 213 strains and associated genera.</title>
        <authorList>
            <person name="Sun Z."/>
            <person name="Harris H.M."/>
            <person name="McCann A."/>
            <person name="Guo C."/>
            <person name="Argimon S."/>
            <person name="Zhang W."/>
            <person name="Yang X."/>
            <person name="Jeffery I.B."/>
            <person name="Cooney J.C."/>
            <person name="Kagawa T.F."/>
            <person name="Liu W."/>
            <person name="Song Y."/>
            <person name="Salvetti E."/>
            <person name="Wrobel A."/>
            <person name="Rasinkangas P."/>
            <person name="Parkhill J."/>
            <person name="Rea M.C."/>
            <person name="O'Sullivan O."/>
            <person name="Ritari J."/>
            <person name="Douillard F.P."/>
            <person name="Paul Ross R."/>
            <person name="Yang R."/>
            <person name="Briner A.E."/>
            <person name="Felis G.E."/>
            <person name="de Vos W.M."/>
            <person name="Barrangou R."/>
            <person name="Klaenhammer T.R."/>
            <person name="Caufield P.W."/>
            <person name="Cui Y."/>
            <person name="Zhang H."/>
            <person name="O'Toole P.W."/>
        </authorList>
    </citation>
    <scope>NUCLEOTIDE SEQUENCE [LARGE SCALE GENOMIC DNA]</scope>
    <source>
        <strain evidence="9 11">DSM 16041</strain>
    </source>
</reference>
<keyword evidence="6" id="KW-0812">Transmembrane</keyword>
<evidence type="ECO:0000313" key="8">
    <source>
        <dbReference type="EMBL" id="EEW53187.1"/>
    </source>
</evidence>
<dbReference type="NCBIfam" id="TIGR01167">
    <property type="entry name" value="LPXTG_anchor"/>
    <property type="match status" value="1"/>
</dbReference>
<dbReference type="Pfam" id="PF04650">
    <property type="entry name" value="YSIRK_signal"/>
    <property type="match status" value="1"/>
</dbReference>
<dbReference type="Pfam" id="PF17965">
    <property type="entry name" value="MucBP_2"/>
    <property type="match status" value="1"/>
</dbReference>
<reference evidence="8 10" key="1">
    <citation type="submission" date="2009-09" db="EMBL/GenBank/DDBJ databases">
        <authorList>
            <person name="Qin X."/>
            <person name="Bachman B."/>
            <person name="Battles P."/>
            <person name="Bell A."/>
            <person name="Bess C."/>
            <person name="Bickham C."/>
            <person name="Chaboub L."/>
            <person name="Chen D."/>
            <person name="Coyle M."/>
            <person name="Deiros D.R."/>
            <person name="Dinh H."/>
            <person name="Forbes L."/>
            <person name="Fowler G."/>
            <person name="Francisco L."/>
            <person name="Fu Q."/>
            <person name="Gubbala S."/>
            <person name="Hale W."/>
            <person name="Han Y."/>
            <person name="Hemphill L."/>
            <person name="Highlander S.K."/>
            <person name="Hirani K."/>
            <person name="Hogues M."/>
            <person name="Jackson L."/>
            <person name="Jakkamsetti A."/>
            <person name="Javaid M."/>
            <person name="Jiang H."/>
            <person name="Korchina V."/>
            <person name="Kovar C."/>
            <person name="Lara F."/>
            <person name="Lee S."/>
            <person name="Mata R."/>
            <person name="Mathew T."/>
            <person name="Moen C."/>
            <person name="Morales K."/>
            <person name="Munidasa M."/>
            <person name="Nazareth L."/>
            <person name="Ngo R."/>
            <person name="Nguyen L."/>
            <person name="Okwuonu G."/>
            <person name="Ongeri F."/>
            <person name="Patil S."/>
            <person name="Petrosino J."/>
            <person name="Pham C."/>
            <person name="Pham P."/>
            <person name="Pu L.-L."/>
            <person name="Puazo M."/>
            <person name="Raj R."/>
            <person name="Reid J."/>
            <person name="Rouhana J."/>
            <person name="Saada N."/>
            <person name="Shang Y."/>
            <person name="Simmons D."/>
            <person name="Thornton R."/>
            <person name="Warren J."/>
            <person name="Weissenberger G."/>
            <person name="Zhang J."/>
            <person name="Zhang L."/>
            <person name="Zhou C."/>
            <person name="Zhu D."/>
            <person name="Muzny D."/>
            <person name="Worley K."/>
            <person name="Gibbs R."/>
        </authorList>
    </citation>
    <scope>NUCLEOTIDE SEQUENCE [LARGE SCALE GENOMIC DNA]</scope>
    <source>
        <strain evidence="8 10">DSM 16041</strain>
    </source>
</reference>
<proteinExistence type="predicted"/>
<dbReference type="OrthoDB" id="3237761at2"/>
<evidence type="ECO:0000313" key="9">
    <source>
        <dbReference type="EMBL" id="KRK59709.1"/>
    </source>
</evidence>
<evidence type="ECO:0000256" key="6">
    <source>
        <dbReference type="SAM" id="Phobius"/>
    </source>
</evidence>
<dbReference type="InterPro" id="IPR041558">
    <property type="entry name" value="MucBP_2"/>
</dbReference>
<evidence type="ECO:0000256" key="5">
    <source>
        <dbReference type="SAM" id="MobiDB-lite"/>
    </source>
</evidence>
<accession>C8P8H3</accession>
<organism evidence="8 10">
    <name type="scientific">Limosilactobacillus antri DSM 16041</name>
    <dbReference type="NCBI Taxonomy" id="525309"/>
    <lineage>
        <taxon>Bacteria</taxon>
        <taxon>Bacillati</taxon>
        <taxon>Bacillota</taxon>
        <taxon>Bacilli</taxon>
        <taxon>Lactobacillales</taxon>
        <taxon>Lactobacillaceae</taxon>
        <taxon>Limosilactobacillus</taxon>
    </lineage>
</organism>
<dbReference type="PROSITE" id="PS50847">
    <property type="entry name" value="GRAM_POS_ANCHORING"/>
    <property type="match status" value="1"/>
</dbReference>
<evidence type="ECO:0000313" key="11">
    <source>
        <dbReference type="Proteomes" id="UP000051883"/>
    </source>
</evidence>
<protein>
    <submittedName>
        <fullName evidence="8">LPXTG-motif cell wall anchor domain protein</fullName>
    </submittedName>
</protein>
<name>C8P8H3_9LACO</name>
<dbReference type="Gene3D" id="2.60.40.4300">
    <property type="match status" value="3"/>
</dbReference>
<feature type="region of interest" description="Disordered" evidence="5">
    <location>
        <begin position="52"/>
        <end position="98"/>
    </location>
</feature>
<dbReference type="Pfam" id="PF17966">
    <property type="entry name" value="Muc_B2"/>
    <property type="match status" value="2"/>
</dbReference>
<keyword evidence="6" id="KW-1133">Transmembrane helix</keyword>
<evidence type="ECO:0000259" key="7">
    <source>
        <dbReference type="PROSITE" id="PS50847"/>
    </source>
</evidence>
<sequence length="1765" mass="188332">MVSKKNQAYRQQHMAEQTPHYGLRKLSVGLASVLLSTSLYLGISEAASADTVQPDQGTAGAEQNAPNSGSHLTAGSVPLSTSSQPVTATQTASNANREEDFRLNGSELNPSQNKNVSLSIKVANNQAGDDYRIHIEGGAYLPNPVAMPSNYGQMTVKQNADYSVDVDYKLTSSVTLSQDIAFLFDGNYSKYNLTTAKLFNAGTSTKQITIFRNDELIKTLAFEQIITPSLAPSWQRTFPDPNATKKLAVDNDYTWTLNLGERTGVTNQSDNDLLSKINHQTTIVVPTPASFVLNTAKSKENNPAGVTISQDGIGRPVTIVIAPGTDLKNVAITGHFQMTAPKADTTVAGSSPITISQDVGAAQPLTATAGIFQEIIWGTDSNKPVGELLQTDIGGAYAKKTTDNVSYDHEIPQTSSHDILSLYNYAIENIAPTPLNNVHLRITVPDGVTTTSFDLPTITGLGTVDYLITLRNGQTQTGTVANGGSIDLSKLGAISQIELTLSQLPVGEPHSYGFIWSQNGIVGVFKLKGYVADKYSNGSAVQVGDHLISKLYAGVDGTVGTVDRSADQVVVATAKDQLMFSVSASNYNHNPGANGGAISISDWYARKAKDPVFYIVLPNNATSTAALLTASLRAGASKPQVTVFHADGRTIVKLDYTGIQIKGENDDRLNLTNLPDVGNSTQPWSVYVMANNAKIMDFSGKELPTVTNAELPFVENNSTAVKIGSGTWTTQVGQGTSTIETAQGNLDYGLQIQGNADDKGSSEMTYAATLGNHSNRDLTNVRFAINLPHSSDNSQSFTFQLTAPAQVIDLATGQLVAGAVISYSNTPSDLNNPTTANYTDGYNAQTRSVLVTLPNVPQGSDYRVVLAGIDPTLATDAGKTGELHSVTWTEGNDELKPFIVNSAATGASQITVTGKSVVKVQFHYHDASGDHYVDAPSLTQTLTDNQDRLNLSAGQVSAALTKAQQAGQISPRYQLINANEPQAVINLQHGDYANGAENGSAALGQLAQYYFDGDTLVYDLATEQQQARLKLVDDTDPANTVNLPVLPVAKGEQDTSITFANLAQTIENLVNERHYQVASVNDDTNNKQLSNGSADWSTVFGNYDAISGNLQDFTIHLVHQTSQETEKRTVHLTVHYQYGANTGSLQGHQIYDDQSPAAASFQRTKTTDLVTGTSTVSAWTPSSQTFASVTSPTTIKGYTPDQAQVSGIQATPESQELEKTVYYTADPQAAQLKFYDDTTGQYIPGVGEFQANGYTNGKIAFGSQVTDTYQQLTDNTKGGYTYVGTQAGTDPTKGSQPGGAFADYDFGQYDSVADNGLPSQTFIVHLKHTLVPVDHEHPFTGIVTDKTVQRDVVYRFSDGSNHDQEVQDFFATQGNGKTTNPIQTARFTGTGHIDLVLTKAQQGQPALVKVDNQGNELVGADGQPLLANDLTWFAVEDGQPSGKQAQTLPAITSPTIAGYHVATVESTSQADGTNVKATSVTATSPNVHVTVTYTPNSQTAGLSFYDDTTGTVIPEMQDLAKGVSNGKIAFANGDALYQQLIKQGYRFVKAVDNTDSKQPVTLTSNADDYQGIDFGYYDRNDSQDQAFVVHLVHGSHQVTDQRTVSEMIHYVYGNGPQQGQTASGDYLAKRTFSRIGTVDEVTGQISYGPWNLVPAFSAVSSPEISGYTADRDEIPEQEIQPDSADIELTVKYLAIPVPATGSQGSSVKANLSDSTGLQAGLAGSQAPTKQLPQTGSQQSSTALGLAFLSLGTMLGAFGLGKRKHD</sequence>
<keyword evidence="6" id="KW-0472">Membrane</keyword>
<dbReference type="EMBL" id="AZDK01000015">
    <property type="protein sequence ID" value="KRK59709.1"/>
    <property type="molecule type" value="Genomic_DNA"/>
</dbReference>
<keyword evidence="11" id="KW-1185">Reference proteome</keyword>
<dbReference type="InterPro" id="IPR041495">
    <property type="entry name" value="Mub_B2"/>
</dbReference>
<dbReference type="RefSeq" id="WP_007123164.1">
    <property type="nucleotide sequence ID" value="NZ_AZDK01000015.1"/>
</dbReference>
<keyword evidence="3" id="KW-0732">Signal</keyword>
<feature type="compositionally biased region" description="Polar residues" evidence="5">
    <location>
        <begin position="64"/>
        <end position="95"/>
    </location>
</feature>
<dbReference type="InterPro" id="IPR005877">
    <property type="entry name" value="YSIRK_signal_dom"/>
</dbReference>
<dbReference type="Proteomes" id="UP000051883">
    <property type="component" value="Unassembled WGS sequence"/>
</dbReference>
<dbReference type="PATRIC" id="fig|525309.8.peg.485"/>
<keyword evidence="1" id="KW-0134">Cell wall</keyword>
<dbReference type="Proteomes" id="UP000003675">
    <property type="component" value="Unassembled WGS sequence"/>
</dbReference>
<dbReference type="NCBIfam" id="TIGR01168">
    <property type="entry name" value="YSIRK_signal"/>
    <property type="match status" value="1"/>
</dbReference>
<feature type="transmembrane region" description="Helical" evidence="6">
    <location>
        <begin position="21"/>
        <end position="43"/>
    </location>
</feature>
<evidence type="ECO:0000256" key="4">
    <source>
        <dbReference type="ARBA" id="ARBA00023088"/>
    </source>
</evidence>
<evidence type="ECO:0000313" key="10">
    <source>
        <dbReference type="Proteomes" id="UP000003675"/>
    </source>
</evidence>
<keyword evidence="2" id="KW-0964">Secreted</keyword>
<evidence type="ECO:0000256" key="3">
    <source>
        <dbReference type="ARBA" id="ARBA00022729"/>
    </source>
</evidence>
<comment type="caution">
    <text evidence="8">The sequence shown here is derived from an EMBL/GenBank/DDBJ whole genome shotgun (WGS) entry which is preliminary data.</text>
</comment>
<evidence type="ECO:0000256" key="2">
    <source>
        <dbReference type="ARBA" id="ARBA00022525"/>
    </source>
</evidence>
<gene>
    <name evidence="9" type="ORF">FC31_GL000475</name>
    <name evidence="8" type="ORF">HMPREF0494_1617</name>
</gene>
<evidence type="ECO:0000256" key="1">
    <source>
        <dbReference type="ARBA" id="ARBA00022512"/>
    </source>
</evidence>
<dbReference type="HOGENOM" id="CLU_238967_0_0_9"/>